<dbReference type="EMBL" id="NHRY01000270">
    <property type="protein sequence ID" value="PPQ26299.1"/>
    <property type="molecule type" value="Genomic_DNA"/>
</dbReference>
<feature type="compositionally biased region" description="Pro residues" evidence="1">
    <location>
        <begin position="99"/>
        <end position="109"/>
    </location>
</feature>
<proteinExistence type="predicted"/>
<feature type="chain" id="PRO_5015589995" description="DUF2946 domain-containing protein" evidence="2">
    <location>
        <begin position="27"/>
        <end position="123"/>
    </location>
</feature>
<accession>A0A2S6MVC4</accession>
<evidence type="ECO:0000256" key="1">
    <source>
        <dbReference type="SAM" id="MobiDB-lite"/>
    </source>
</evidence>
<dbReference type="AlphaFoldDB" id="A0A2S6MVC4"/>
<dbReference type="RefSeq" id="WP_104522742.1">
    <property type="nucleotide sequence ID" value="NZ_NHRY01000270.1"/>
</dbReference>
<comment type="caution">
    <text evidence="3">The sequence shown here is derived from an EMBL/GenBank/DDBJ whole genome shotgun (WGS) entry which is preliminary data.</text>
</comment>
<evidence type="ECO:0000256" key="2">
    <source>
        <dbReference type="SAM" id="SignalP"/>
    </source>
</evidence>
<feature type="region of interest" description="Disordered" evidence="1">
    <location>
        <begin position="98"/>
        <end position="123"/>
    </location>
</feature>
<name>A0A2S6MVC4_RHOGL</name>
<keyword evidence="4" id="KW-1185">Reference proteome</keyword>
<evidence type="ECO:0000313" key="4">
    <source>
        <dbReference type="Proteomes" id="UP000239724"/>
    </source>
</evidence>
<organism evidence="3 4">
    <name type="scientific">Rhodopila globiformis</name>
    <name type="common">Rhodopseudomonas globiformis</name>
    <dbReference type="NCBI Taxonomy" id="1071"/>
    <lineage>
        <taxon>Bacteria</taxon>
        <taxon>Pseudomonadati</taxon>
        <taxon>Pseudomonadota</taxon>
        <taxon>Alphaproteobacteria</taxon>
        <taxon>Acetobacterales</taxon>
        <taxon>Acetobacteraceae</taxon>
        <taxon>Rhodopila</taxon>
    </lineage>
</organism>
<dbReference type="Proteomes" id="UP000239724">
    <property type="component" value="Unassembled WGS sequence"/>
</dbReference>
<sequence>MPNRRCHLHGLFAALLALVVQLGAGASVPRPDPLRQIADVAILCHGADDTGGAPARLPSHLFDCLLCSHCIAAQPQIPPVPAPPYLVPPRVWQVRRAELPPPSRAPPPRYRTATQPRAPPVFS</sequence>
<keyword evidence="2" id="KW-0732">Signal</keyword>
<gene>
    <name evidence="3" type="ORF">CCS01_30205</name>
</gene>
<evidence type="ECO:0008006" key="5">
    <source>
        <dbReference type="Google" id="ProtNLM"/>
    </source>
</evidence>
<reference evidence="3 4" key="1">
    <citation type="journal article" date="2018" name="Arch. Microbiol.">
        <title>New insights into the metabolic potential of the phototrophic purple bacterium Rhodopila globiformis DSM 161(T) from its draft genome sequence and evidence for a vanadium-dependent nitrogenase.</title>
        <authorList>
            <person name="Imhoff J.F."/>
            <person name="Rahn T."/>
            <person name="Kunzel S."/>
            <person name="Neulinger S.C."/>
        </authorList>
    </citation>
    <scope>NUCLEOTIDE SEQUENCE [LARGE SCALE GENOMIC DNA]</scope>
    <source>
        <strain evidence="3 4">DSM 161</strain>
    </source>
</reference>
<feature type="signal peptide" evidence="2">
    <location>
        <begin position="1"/>
        <end position="26"/>
    </location>
</feature>
<evidence type="ECO:0000313" key="3">
    <source>
        <dbReference type="EMBL" id="PPQ26299.1"/>
    </source>
</evidence>
<protein>
    <recommendedName>
        <fullName evidence="5">DUF2946 domain-containing protein</fullName>
    </recommendedName>
</protein>